<dbReference type="RefSeq" id="WP_343163958.1">
    <property type="nucleotide sequence ID" value="NZ_JBHRSV010000001.1"/>
</dbReference>
<feature type="region of interest" description="Disordered" evidence="2">
    <location>
        <begin position="23"/>
        <end position="43"/>
    </location>
</feature>
<dbReference type="InterPro" id="IPR050570">
    <property type="entry name" value="Cell_wall_metabolism_enzyme"/>
</dbReference>
<dbReference type="Pfam" id="PF01476">
    <property type="entry name" value="LysM"/>
    <property type="match status" value="2"/>
</dbReference>
<name>A0ABV6ZUG5_9PROT</name>
<keyword evidence="3" id="KW-0732">Signal</keyword>
<evidence type="ECO:0000256" key="3">
    <source>
        <dbReference type="SAM" id="SignalP"/>
    </source>
</evidence>
<feature type="compositionally biased region" description="Low complexity" evidence="2">
    <location>
        <begin position="170"/>
        <end position="181"/>
    </location>
</feature>
<dbReference type="PROSITE" id="PS51782">
    <property type="entry name" value="LYSM"/>
    <property type="match status" value="2"/>
</dbReference>
<dbReference type="SUPFAM" id="SSF54106">
    <property type="entry name" value="LysM domain"/>
    <property type="match status" value="1"/>
</dbReference>
<dbReference type="Proteomes" id="UP001595379">
    <property type="component" value="Unassembled WGS sequence"/>
</dbReference>
<proteinExistence type="inferred from homology"/>
<comment type="caution">
    <text evidence="5">The sequence shown here is derived from an EMBL/GenBank/DDBJ whole genome shotgun (WGS) entry which is preliminary data.</text>
</comment>
<accession>A0ABV6ZUG5</accession>
<evidence type="ECO:0000313" key="6">
    <source>
        <dbReference type="Proteomes" id="UP001595379"/>
    </source>
</evidence>
<feature type="compositionally biased region" description="Pro residues" evidence="2">
    <location>
        <begin position="182"/>
        <end position="195"/>
    </location>
</feature>
<reference evidence="6" key="1">
    <citation type="journal article" date="2019" name="Int. J. Syst. Evol. Microbiol.">
        <title>The Global Catalogue of Microorganisms (GCM) 10K type strain sequencing project: providing services to taxonomists for standard genome sequencing and annotation.</title>
        <authorList>
            <consortium name="The Broad Institute Genomics Platform"/>
            <consortium name="The Broad Institute Genome Sequencing Center for Infectious Disease"/>
            <person name="Wu L."/>
            <person name="Ma J."/>
        </authorList>
    </citation>
    <scope>NUCLEOTIDE SEQUENCE [LARGE SCALE GENOMIC DNA]</scope>
    <source>
        <strain evidence="6">KCTC 52487</strain>
    </source>
</reference>
<dbReference type="Gene3D" id="3.10.350.10">
    <property type="entry name" value="LysM domain"/>
    <property type="match status" value="2"/>
</dbReference>
<keyword evidence="6" id="KW-1185">Reference proteome</keyword>
<dbReference type="Gene3D" id="2.70.70.10">
    <property type="entry name" value="Glucose Permease (Domain IIA)"/>
    <property type="match status" value="1"/>
</dbReference>
<feature type="chain" id="PRO_5046555658" evidence="3">
    <location>
        <begin position="20"/>
        <end position="322"/>
    </location>
</feature>
<comment type="similarity">
    <text evidence="1">Belongs to the E.coli NlpD/Haemophilus LppB family.</text>
</comment>
<feature type="region of interest" description="Disordered" evidence="2">
    <location>
        <begin position="151"/>
        <end position="197"/>
    </location>
</feature>
<dbReference type="PANTHER" id="PTHR21666">
    <property type="entry name" value="PEPTIDASE-RELATED"/>
    <property type="match status" value="1"/>
</dbReference>
<sequence>MRAFTVLAIAVSAALAACANTGPREPARVDYRSPSGGPSRTVAAGTSCAPGGTYTVQSGDTLSQIAERCRVETRALAQANGLNPPYPIRTGQELRMPQPRLHTVQRGENLYRIGLRYGIDYREIASINNIYPPFEIEVGQELVLPNEAASTTMASNTPPPRQATTPPPRQTTTTPPRQTTTTPPPQTTTTPPPPANVAVRFQWPLEGEIITGFGDNDGRRNDGINIRAAEGDSVRAAAAGTVVYAGNELQGYGELILIRHEGGFVTAYANNSRLRVREGEAVEAGQIIAEAGSTGSVDSPQLHFEIRRGVTPEDPMRHLPRN</sequence>
<gene>
    <name evidence="5" type="ORF">ACFOOR_03050</name>
</gene>
<feature type="domain" description="LysM" evidence="4">
    <location>
        <begin position="52"/>
        <end position="96"/>
    </location>
</feature>
<feature type="domain" description="LysM" evidence="4">
    <location>
        <begin position="100"/>
        <end position="144"/>
    </location>
</feature>
<dbReference type="Pfam" id="PF01551">
    <property type="entry name" value="Peptidase_M23"/>
    <property type="match status" value="1"/>
</dbReference>
<organism evidence="5 6">
    <name type="scientific">Hyphobacterium vulgare</name>
    <dbReference type="NCBI Taxonomy" id="1736751"/>
    <lineage>
        <taxon>Bacteria</taxon>
        <taxon>Pseudomonadati</taxon>
        <taxon>Pseudomonadota</taxon>
        <taxon>Alphaproteobacteria</taxon>
        <taxon>Maricaulales</taxon>
        <taxon>Maricaulaceae</taxon>
        <taxon>Hyphobacterium</taxon>
    </lineage>
</organism>
<dbReference type="PANTHER" id="PTHR21666:SF263">
    <property type="entry name" value="MUREIN HYDROLASE ACTIVATOR NLPD"/>
    <property type="match status" value="1"/>
</dbReference>
<dbReference type="CDD" id="cd12797">
    <property type="entry name" value="M23_peptidase"/>
    <property type="match status" value="1"/>
</dbReference>
<dbReference type="CDD" id="cd00118">
    <property type="entry name" value="LysM"/>
    <property type="match status" value="2"/>
</dbReference>
<dbReference type="SUPFAM" id="SSF51261">
    <property type="entry name" value="Duplicated hybrid motif"/>
    <property type="match status" value="1"/>
</dbReference>
<dbReference type="InterPro" id="IPR036779">
    <property type="entry name" value="LysM_dom_sf"/>
</dbReference>
<evidence type="ECO:0000256" key="2">
    <source>
        <dbReference type="SAM" id="MobiDB-lite"/>
    </source>
</evidence>
<evidence type="ECO:0000256" key="1">
    <source>
        <dbReference type="ARBA" id="ARBA00038420"/>
    </source>
</evidence>
<dbReference type="InterPro" id="IPR011055">
    <property type="entry name" value="Dup_hybrid_motif"/>
</dbReference>
<dbReference type="InterPro" id="IPR018392">
    <property type="entry name" value="LysM"/>
</dbReference>
<feature type="compositionally biased region" description="Pro residues" evidence="2">
    <location>
        <begin position="157"/>
        <end position="169"/>
    </location>
</feature>
<dbReference type="EMBL" id="JBHRSV010000001">
    <property type="protein sequence ID" value="MFC2925077.1"/>
    <property type="molecule type" value="Genomic_DNA"/>
</dbReference>
<evidence type="ECO:0000259" key="4">
    <source>
        <dbReference type="PROSITE" id="PS51782"/>
    </source>
</evidence>
<dbReference type="InterPro" id="IPR016047">
    <property type="entry name" value="M23ase_b-sheet_dom"/>
</dbReference>
<dbReference type="PROSITE" id="PS51257">
    <property type="entry name" value="PROKAR_LIPOPROTEIN"/>
    <property type="match status" value="1"/>
</dbReference>
<feature type="signal peptide" evidence="3">
    <location>
        <begin position="1"/>
        <end position="19"/>
    </location>
</feature>
<dbReference type="SMART" id="SM00257">
    <property type="entry name" value="LysM"/>
    <property type="match status" value="2"/>
</dbReference>
<evidence type="ECO:0000313" key="5">
    <source>
        <dbReference type="EMBL" id="MFC2925077.1"/>
    </source>
</evidence>
<protein>
    <submittedName>
        <fullName evidence="5">Peptidoglycan DD-metalloendopeptidase family protein</fullName>
    </submittedName>
</protein>